<organism evidence="1 2">
    <name type="scientific">Neisseria meningitidis serogroup B</name>
    <dbReference type="NCBI Taxonomy" id="491"/>
    <lineage>
        <taxon>Bacteria</taxon>
        <taxon>Pseudomonadati</taxon>
        <taxon>Pseudomonadota</taxon>
        <taxon>Betaproteobacteria</taxon>
        <taxon>Neisseriales</taxon>
        <taxon>Neisseriaceae</taxon>
        <taxon>Neisseria</taxon>
    </lineage>
</organism>
<dbReference type="AlphaFoldDB" id="A0A0H5QE80"/>
<evidence type="ECO:0000313" key="1">
    <source>
        <dbReference type="EMBL" id="CRY99861.1"/>
    </source>
</evidence>
<proteinExistence type="predicted"/>
<accession>A0A0H5QE80</accession>
<dbReference type="Proteomes" id="UP000182715">
    <property type="component" value="Unassembled WGS sequence"/>
</dbReference>
<reference evidence="1 2" key="1">
    <citation type="submission" date="2014-11" db="EMBL/GenBank/DDBJ databases">
        <authorList>
            <person name="Diene M.Seydina."/>
        </authorList>
    </citation>
    <scope>NUCLEOTIDE SEQUENCE [LARGE SCALE GENOMIC DNA]</scope>
    <source>
        <strain evidence="1 2">Neisseria meningitidis CHUV</strain>
    </source>
</reference>
<sequence>MPSEALFALRTASPLRANGLNARNGFRPFFRPKPFYSGLTKIRTRRRSRRQYK</sequence>
<protein>
    <submittedName>
        <fullName evidence="1">Uncharacterized protein</fullName>
    </submittedName>
</protein>
<dbReference type="EMBL" id="CVTF01000102">
    <property type="protein sequence ID" value="CRY99861.1"/>
    <property type="molecule type" value="Genomic_DNA"/>
</dbReference>
<name>A0A0H5QE80_NEIMI</name>
<evidence type="ECO:0000313" key="2">
    <source>
        <dbReference type="Proteomes" id="UP000182715"/>
    </source>
</evidence>